<evidence type="ECO:0008006" key="11">
    <source>
        <dbReference type="Google" id="ProtNLM"/>
    </source>
</evidence>
<gene>
    <name evidence="9" type="ORF">SNOG_00689</name>
</gene>
<dbReference type="GO" id="GO:0043325">
    <property type="term" value="F:phosphatidylinositol-3,4-bisphosphate binding"/>
    <property type="evidence" value="ECO:0000318"/>
    <property type="project" value="GO_Central"/>
</dbReference>
<sequence>MPPSAPKKPDASAAAKERNEYIPSFISKKPFYAIDETGEENDYLEHQRLQKQEQDSKWYDRGKKIGPAATKYRKGACENCGAMTHKKKDCLSRPRKAGARFTGKNIEADEVIQDVQLGFDAKRDRWNGYDASNFDEVIDEYKALEEIRKKAKDAEKGDDKSDEEEDEGDKYDAETDMGRKQATSTRNLRLREDTAKYLLNLDLDSAKYDPKTRSMVDSGVTSDNASKLVAEEGFMKASGDAAEFERAQRYAWETQERGDKNKLHLQANPTSGEIMRKKELKEADEQKAAKAKALAEKYGTQEKFTDDTLRKTAVTESEKYVEYDERGRIKGAPKVKAKSQYPEDVHLNNHTSVWGSWWSNFQWGFACCHSTVKNSYCTGEAGKEAFELADRMRTGAELDEVPKAIAWQEEEALQEHVPNAPDRDEKAKQDAASRKRTLEQMTDGISEAEMEEYRRKKVMGADPMAAYLSKGSKSEANDMEFLTIECVVLQHAVVIGTVECTPQGSNCTWPTSFASLQFPSLLYDEQLRQMVIAHADAYALYEQPEAAATGLRKAATTAAMSSRNVDMGRQESELAINIKKATSIEEVSPKRKHVRACIVYTWDHKSSASFWQGMKVQPILADEVQTFKALITVHKVLQEGHPIVLKEAQSNTSWLESLSRGSTAGEGMRGYAPLISEYIYYLMAKLAFHRQHPEFNGTFEYEEYISLKSINDPNEGYETISDLMTLQDQIDAFQKLIFSHFRSGANNECRIAALVPLVQESYGIYKFITSMLRAMHTTLGDDEALSPLRGRYDAQHYRLVKFYYECSNLRYLTSLITVPKLPQEPPNLLSEDENAPALPARPRNEKPEESAPPRAPSVDPEPINEFWKNDQRRQQEEFDAEQRRLQQQWEEAQRQQQQSQMQAQRDFEEQQRLQAEQARLAQEQLMRDQYQQQTQGRLAELERENLNARAQYERDQLMLQQYDQRMKALEGELAQMNQNYQQQIGSKDDQIRALQEQLNTWRSKYESLAKLYSQLRHEHLQLLQKFKQVQLKANSAQEAIDGRDRLQRELKTKNLELADMIRERDRALMEKDRTTGGHRDELEKVKRELRAALDRADNSERGKGSELSAMLSRHNREIADLEEALRNKTRQLDDMQMKYREGDSDLERQLRDKEEELEIFRAGMDQTLLELNELKLNANANDNVLDGHLDTLIQDSLQKINDIIDSVLQAGVQRVDDALYELDSSMQAGNQNATGPYVLSQIEKASTCTMEFSTAFNNFIADGPNAKHAEVINAVNSFSGSIVDVLVNTKGLTRFASDENKADQLINAARASATSTIRFFRSVQTVRMYDLDAEQKINVVINNSTEVVRNLQSLSKLADAFAPKSKITSASGDLGELVEDELTKAANAIEAAAERLAKLKNKPRDQFSTYELKIHDSILEAAIAVTNAIAQLIKAATASQQEIVREGRGSMSKTQFYKKHNRWTEGLISAAKAVATSTNVLIETADGVISGRNSPEQLIVASNDVAASTAQLVAASRVKASFMSKTQDRLETASKAVTSACKSLVRQVQDIIAQKNRDSGDAVDYTKLSDREFKTQQMEQQVEILQLENQLSQARVRLGEMRKLSYLEE</sequence>
<dbReference type="PROSITE" id="PS50942">
    <property type="entry name" value="ENTH"/>
    <property type="match status" value="1"/>
</dbReference>
<dbReference type="SUPFAM" id="SSF48464">
    <property type="entry name" value="ENTH/VHS domain"/>
    <property type="match status" value="1"/>
</dbReference>
<proteinExistence type="inferred from homology"/>
<accession>Q0V5M5</accession>
<dbReference type="FunFam" id="1.20.1410.10:FF:000004">
    <property type="entry name" value="Cytoskeleton assembly control protein Sla2"/>
    <property type="match status" value="1"/>
</dbReference>
<keyword evidence="4" id="KW-0009">Actin-binding</keyword>
<protein>
    <recommendedName>
        <fullName evidence="11">ANTH-domain-containing protein</fullName>
    </recommendedName>
</protein>
<dbReference type="GO" id="GO:0080025">
    <property type="term" value="F:phosphatidylinositol-3,5-bisphosphate binding"/>
    <property type="evidence" value="ECO:0000318"/>
    <property type="project" value="GO_Central"/>
</dbReference>
<dbReference type="GO" id="GO:0051015">
    <property type="term" value="F:actin filament binding"/>
    <property type="evidence" value="ECO:0000318"/>
    <property type="project" value="GO_Central"/>
</dbReference>
<evidence type="ECO:0000256" key="2">
    <source>
        <dbReference type="ARBA" id="ARBA00010135"/>
    </source>
</evidence>
<dbReference type="GO" id="GO:0030136">
    <property type="term" value="C:clathrin-coated vesicle"/>
    <property type="evidence" value="ECO:0000318"/>
    <property type="project" value="GO_Central"/>
</dbReference>
<organism evidence="9 10">
    <name type="scientific">Phaeosphaeria nodorum (strain SN15 / ATCC MYA-4574 / FGSC 10173)</name>
    <name type="common">Glume blotch fungus</name>
    <name type="synonym">Parastagonospora nodorum</name>
    <dbReference type="NCBI Taxonomy" id="321614"/>
    <lineage>
        <taxon>Eukaryota</taxon>
        <taxon>Fungi</taxon>
        <taxon>Dikarya</taxon>
        <taxon>Ascomycota</taxon>
        <taxon>Pezizomycotina</taxon>
        <taxon>Dothideomycetes</taxon>
        <taxon>Pleosporomycetidae</taxon>
        <taxon>Pleosporales</taxon>
        <taxon>Pleosporineae</taxon>
        <taxon>Phaeosphaeriaceae</taxon>
        <taxon>Parastagonospora</taxon>
    </lineage>
</organism>
<evidence type="ECO:0000259" key="7">
    <source>
        <dbReference type="PROSITE" id="PS50942"/>
    </source>
</evidence>
<dbReference type="VEuPathDB" id="FungiDB:JI435_006890"/>
<dbReference type="SMART" id="SM00307">
    <property type="entry name" value="ILWEQ"/>
    <property type="match status" value="1"/>
</dbReference>
<feature type="compositionally biased region" description="Basic and acidic residues" evidence="6">
    <location>
        <begin position="421"/>
        <end position="438"/>
    </location>
</feature>
<dbReference type="Pfam" id="PF01608">
    <property type="entry name" value="I_LWEQ"/>
    <property type="match status" value="1"/>
</dbReference>
<evidence type="ECO:0000256" key="3">
    <source>
        <dbReference type="ARBA" id="ARBA00022490"/>
    </source>
</evidence>
<dbReference type="InterPro" id="IPR002558">
    <property type="entry name" value="ILWEQ_dom"/>
</dbReference>
<feature type="compositionally biased region" description="Basic and acidic residues" evidence="6">
    <location>
        <begin position="842"/>
        <end position="851"/>
    </location>
</feature>
<feature type="compositionally biased region" description="Basic and acidic residues" evidence="6">
    <location>
        <begin position="150"/>
        <end position="159"/>
    </location>
</feature>
<dbReference type="Proteomes" id="UP000001055">
    <property type="component" value="Unassembled WGS sequence"/>
</dbReference>
<feature type="region of interest" description="Disordered" evidence="6">
    <location>
        <begin position="826"/>
        <end position="914"/>
    </location>
</feature>
<feature type="domain" description="I/LWEQ" evidence="8">
    <location>
        <begin position="1366"/>
        <end position="1609"/>
    </location>
</feature>
<dbReference type="HOGENOM" id="CLU_243948_0_0_1"/>
<dbReference type="GO" id="GO:0006897">
    <property type="term" value="P:endocytosis"/>
    <property type="evidence" value="ECO:0000318"/>
    <property type="project" value="GO_Central"/>
</dbReference>
<dbReference type="FunCoup" id="Q0V5M5">
    <property type="interactions" value="226"/>
</dbReference>
<dbReference type="Pfam" id="PF11708">
    <property type="entry name" value="Slu7"/>
    <property type="match status" value="1"/>
</dbReference>
<feature type="compositionally biased region" description="Basic and acidic residues" evidence="6">
    <location>
        <begin position="867"/>
        <end position="884"/>
    </location>
</feature>
<dbReference type="InterPro" id="IPR013809">
    <property type="entry name" value="ENTH"/>
</dbReference>
<dbReference type="PROSITE" id="PS50945">
    <property type="entry name" value="I_LWEQ"/>
    <property type="match status" value="1"/>
</dbReference>
<reference evidence="10" key="1">
    <citation type="journal article" date="2007" name="Plant Cell">
        <title>Dothideomycete-plant interactions illuminated by genome sequencing and EST analysis of the wheat pathogen Stagonospora nodorum.</title>
        <authorList>
            <person name="Hane J.K."/>
            <person name="Lowe R.G."/>
            <person name="Solomon P.S."/>
            <person name="Tan K.C."/>
            <person name="Schoch C.L."/>
            <person name="Spatafora J.W."/>
            <person name="Crous P.W."/>
            <person name="Kodira C."/>
            <person name="Birren B.W."/>
            <person name="Galagan J.E."/>
            <person name="Torriani S.F."/>
            <person name="McDonald B.A."/>
            <person name="Oliver R.P."/>
        </authorList>
    </citation>
    <scope>NUCLEOTIDE SEQUENCE [LARGE SCALE GENOMIC DNA]</scope>
    <source>
        <strain evidence="10">SN15 / ATCC MYA-4574 / FGSC 10173</strain>
    </source>
</reference>
<dbReference type="eggNOG" id="KOG0980">
    <property type="taxonomic scope" value="Eukaryota"/>
</dbReference>
<dbReference type="GO" id="GO:0030864">
    <property type="term" value="C:cortical actin cytoskeleton"/>
    <property type="evidence" value="ECO:0000318"/>
    <property type="project" value="GO_Central"/>
</dbReference>
<dbReference type="GO" id="GO:0035615">
    <property type="term" value="F:clathrin adaptor activity"/>
    <property type="evidence" value="ECO:0000318"/>
    <property type="project" value="GO_Central"/>
</dbReference>
<name>Q0V5M5_PHANO</name>
<feature type="domain" description="ENTH" evidence="7">
    <location>
        <begin position="566"/>
        <end position="696"/>
    </location>
</feature>
<keyword evidence="5" id="KW-0175">Coiled coil</keyword>
<dbReference type="InterPro" id="IPR011417">
    <property type="entry name" value="ANTH_dom"/>
</dbReference>
<dbReference type="CDD" id="cd17007">
    <property type="entry name" value="ANTH_N_Sla2p"/>
    <property type="match status" value="1"/>
</dbReference>
<evidence type="ECO:0000256" key="1">
    <source>
        <dbReference type="ARBA" id="ARBA00004496"/>
    </source>
</evidence>
<keyword evidence="3" id="KW-0963">Cytoplasm</keyword>
<dbReference type="SMART" id="SM00273">
    <property type="entry name" value="ENTH"/>
    <property type="match status" value="1"/>
</dbReference>
<dbReference type="KEGG" id="pno:SNOG_00689"/>
<dbReference type="Pfam" id="PF07651">
    <property type="entry name" value="ANTH"/>
    <property type="match status" value="1"/>
</dbReference>
<evidence type="ECO:0000313" key="10">
    <source>
        <dbReference type="Proteomes" id="UP000001055"/>
    </source>
</evidence>
<dbReference type="eggNOG" id="KOG2560">
    <property type="taxonomic scope" value="Eukaryota"/>
</dbReference>
<dbReference type="VEuPathDB" id="FungiDB:JI435_300430"/>
<feature type="compositionally biased region" description="Low complexity" evidence="6">
    <location>
        <begin position="885"/>
        <end position="904"/>
    </location>
</feature>
<comment type="subcellular location">
    <subcellularLocation>
        <location evidence="1">Cytoplasm</location>
    </subcellularLocation>
</comment>
<feature type="coiled-coil region" evidence="5">
    <location>
        <begin position="1036"/>
        <end position="1138"/>
    </location>
</feature>
<dbReference type="PANTHER" id="PTHR10407:SF15">
    <property type="entry name" value="HUNTINGTIN INTERACTING PROTEIN 1"/>
    <property type="match status" value="1"/>
</dbReference>
<dbReference type="InterPro" id="IPR021715">
    <property type="entry name" value="Slu7_dom"/>
</dbReference>
<dbReference type="GO" id="GO:0048268">
    <property type="term" value="P:clathrin coat assembly"/>
    <property type="evidence" value="ECO:0000318"/>
    <property type="project" value="GO_Central"/>
</dbReference>
<feature type="compositionally biased region" description="Acidic residues" evidence="6">
    <location>
        <begin position="160"/>
        <end position="169"/>
    </location>
</feature>
<dbReference type="InterPro" id="IPR008942">
    <property type="entry name" value="ENTH_VHS"/>
</dbReference>
<dbReference type="GO" id="GO:0007015">
    <property type="term" value="P:actin filament organization"/>
    <property type="evidence" value="ECO:0000318"/>
    <property type="project" value="GO_Central"/>
</dbReference>
<dbReference type="GO" id="GO:0030479">
    <property type="term" value="C:actin cortical patch"/>
    <property type="evidence" value="ECO:0000318"/>
    <property type="project" value="GO_Central"/>
</dbReference>
<dbReference type="InParanoid" id="Q0V5M5"/>
<dbReference type="STRING" id="321614.Q0V5M5"/>
<dbReference type="Gene3D" id="1.20.1410.10">
    <property type="entry name" value="I/LWEQ domain"/>
    <property type="match status" value="1"/>
</dbReference>
<dbReference type="GO" id="GO:0032051">
    <property type="term" value="F:clathrin light chain binding"/>
    <property type="evidence" value="ECO:0000318"/>
    <property type="project" value="GO_Central"/>
</dbReference>
<dbReference type="RefSeq" id="XP_001791366.1">
    <property type="nucleotide sequence ID" value="XM_001791314.1"/>
</dbReference>
<feature type="compositionally biased region" description="Basic and acidic residues" evidence="6">
    <location>
        <begin position="170"/>
        <end position="179"/>
    </location>
</feature>
<evidence type="ECO:0000259" key="8">
    <source>
        <dbReference type="PROSITE" id="PS50945"/>
    </source>
</evidence>
<dbReference type="SUPFAM" id="SSF109885">
    <property type="entry name" value="I/LWEQ domain"/>
    <property type="match status" value="1"/>
</dbReference>
<dbReference type="Gene3D" id="1.25.40.90">
    <property type="match status" value="1"/>
</dbReference>
<feature type="region of interest" description="Disordered" evidence="6">
    <location>
        <begin position="416"/>
        <end position="438"/>
    </location>
</feature>
<feature type="coiled-coil region" evidence="5">
    <location>
        <begin position="1575"/>
        <end position="1604"/>
    </location>
</feature>
<feature type="region of interest" description="Disordered" evidence="6">
    <location>
        <begin position="150"/>
        <end position="187"/>
    </location>
</feature>
<dbReference type="FunFam" id="1.25.40.90:FF:000021">
    <property type="entry name" value="Cytoskeleton assembly control protein Sla2"/>
    <property type="match status" value="1"/>
</dbReference>
<evidence type="ECO:0000313" key="9">
    <source>
        <dbReference type="EMBL" id="EAT92184.2"/>
    </source>
</evidence>
<evidence type="ECO:0000256" key="4">
    <source>
        <dbReference type="ARBA" id="ARBA00023203"/>
    </source>
</evidence>
<dbReference type="InterPro" id="IPR035964">
    <property type="entry name" value="I/LWEQ_dom_sf"/>
</dbReference>
<evidence type="ECO:0000256" key="6">
    <source>
        <dbReference type="SAM" id="MobiDB-lite"/>
    </source>
</evidence>
<dbReference type="PANTHER" id="PTHR10407">
    <property type="entry name" value="HUNTINGTIN INTERACTING PROTEIN 1"/>
    <property type="match status" value="1"/>
</dbReference>
<dbReference type="GeneID" id="5967859"/>
<dbReference type="InterPro" id="IPR030224">
    <property type="entry name" value="Sla2_fam"/>
</dbReference>
<comment type="similarity">
    <text evidence="2">Belongs to the SLA2 family.</text>
</comment>
<dbReference type="EMBL" id="CH445325">
    <property type="protein sequence ID" value="EAT92184.2"/>
    <property type="molecule type" value="Genomic_DNA"/>
</dbReference>
<evidence type="ECO:0000256" key="5">
    <source>
        <dbReference type="SAM" id="Coils"/>
    </source>
</evidence>